<dbReference type="InterPro" id="IPR046633">
    <property type="entry name" value="DUF6745"/>
</dbReference>
<dbReference type="EMBL" id="PVZG01000019">
    <property type="protein sequence ID" value="PRY21671.1"/>
    <property type="molecule type" value="Genomic_DNA"/>
</dbReference>
<reference evidence="2 3" key="1">
    <citation type="submission" date="2018-03" db="EMBL/GenBank/DDBJ databases">
        <title>Genomic Encyclopedia of Archaeal and Bacterial Type Strains, Phase II (KMG-II): from individual species to whole genera.</title>
        <authorList>
            <person name="Goeker M."/>
        </authorList>
    </citation>
    <scope>NUCLEOTIDE SEQUENCE [LARGE SCALE GENOMIC DNA]</scope>
    <source>
        <strain evidence="2 3">DSM 45348</strain>
    </source>
</reference>
<dbReference type="Proteomes" id="UP000239209">
    <property type="component" value="Unassembled WGS sequence"/>
</dbReference>
<feature type="domain" description="DUF6745" evidence="1">
    <location>
        <begin position="186"/>
        <end position="245"/>
    </location>
</feature>
<dbReference type="RefSeq" id="WP_106130201.1">
    <property type="nucleotide sequence ID" value="NZ_PVZG01000019.1"/>
</dbReference>
<gene>
    <name evidence="2" type="ORF">CLV70_11992</name>
</gene>
<accession>A0A2T0RKL1</accession>
<evidence type="ECO:0000313" key="2">
    <source>
        <dbReference type="EMBL" id="PRY21671.1"/>
    </source>
</evidence>
<organism evidence="2 3">
    <name type="scientific">Pseudosporangium ferrugineum</name>
    <dbReference type="NCBI Taxonomy" id="439699"/>
    <lineage>
        <taxon>Bacteria</taxon>
        <taxon>Bacillati</taxon>
        <taxon>Actinomycetota</taxon>
        <taxon>Actinomycetes</taxon>
        <taxon>Micromonosporales</taxon>
        <taxon>Micromonosporaceae</taxon>
        <taxon>Pseudosporangium</taxon>
    </lineage>
</organism>
<dbReference type="Pfam" id="PF20530">
    <property type="entry name" value="DUF6745"/>
    <property type="match status" value="1"/>
</dbReference>
<dbReference type="AlphaFoldDB" id="A0A2T0RKL1"/>
<evidence type="ECO:0000259" key="1">
    <source>
        <dbReference type="Pfam" id="PF20530"/>
    </source>
</evidence>
<name>A0A2T0RKL1_9ACTN</name>
<comment type="caution">
    <text evidence="2">The sequence shown here is derived from an EMBL/GenBank/DDBJ whole genome shotgun (WGS) entry which is preliminary data.</text>
</comment>
<evidence type="ECO:0000313" key="3">
    <source>
        <dbReference type="Proteomes" id="UP000239209"/>
    </source>
</evidence>
<dbReference type="OrthoDB" id="871648at2"/>
<proteinExistence type="predicted"/>
<sequence length="255" mass="28292">MTATARRRSAAAVLDHWHRADAWRREWLEVGLATEPADRETAEHVLTRFYRRHGRGRPRFAWVDSPAAGLPLTAGIPGHDDLHAWLRPRPPSGRPPIAVDLAASWSRLLAALDAAADHPDLEAPRPRGDKPWPELPPVPALEAGVPLRIVLRRGVRESLWTALLRDVALPVRSALGPPATLPICWYGQQDASWIAHHDILRRLGLSRPATREAERLDEWAALARATGWWWPGDEVCVMVERPAGIGAAGVRYRAG</sequence>
<keyword evidence="3" id="KW-1185">Reference proteome</keyword>
<protein>
    <recommendedName>
        <fullName evidence="1">DUF6745 domain-containing protein</fullName>
    </recommendedName>
</protein>